<organism evidence="2">
    <name type="scientific">Tanacetum cinerariifolium</name>
    <name type="common">Dalmatian daisy</name>
    <name type="synonym">Chrysanthemum cinerariifolium</name>
    <dbReference type="NCBI Taxonomy" id="118510"/>
    <lineage>
        <taxon>Eukaryota</taxon>
        <taxon>Viridiplantae</taxon>
        <taxon>Streptophyta</taxon>
        <taxon>Embryophyta</taxon>
        <taxon>Tracheophyta</taxon>
        <taxon>Spermatophyta</taxon>
        <taxon>Magnoliopsida</taxon>
        <taxon>eudicotyledons</taxon>
        <taxon>Gunneridae</taxon>
        <taxon>Pentapetalae</taxon>
        <taxon>asterids</taxon>
        <taxon>campanulids</taxon>
        <taxon>Asterales</taxon>
        <taxon>Asteraceae</taxon>
        <taxon>Asteroideae</taxon>
        <taxon>Anthemideae</taxon>
        <taxon>Anthemidinae</taxon>
        <taxon>Tanacetum</taxon>
    </lineage>
</organism>
<sequence>MQNKRLWTYALSFSCIAGFIIIVLNQFQDQLVFYVTPTDALSKYLENPTKNKFRLGMRARCLICFGRGIPLLLRGLSSRLRTRLKGQGRGLERV</sequence>
<feature type="transmembrane region" description="Helical" evidence="1">
    <location>
        <begin position="6"/>
        <end position="24"/>
    </location>
</feature>
<gene>
    <name evidence="2" type="ORF">Tci_008925</name>
</gene>
<evidence type="ECO:0000256" key="1">
    <source>
        <dbReference type="SAM" id="Phobius"/>
    </source>
</evidence>
<dbReference type="InterPro" id="IPR004329">
    <property type="entry name" value="CcmE"/>
</dbReference>
<proteinExistence type="predicted"/>
<comment type="caution">
    <text evidence="2">The sequence shown here is derived from an EMBL/GenBank/DDBJ whole genome shotgun (WGS) entry which is preliminary data.</text>
</comment>
<reference evidence="2" key="1">
    <citation type="journal article" date="2019" name="Sci. Rep.">
        <title>Draft genome of Tanacetum cinerariifolium, the natural source of mosquito coil.</title>
        <authorList>
            <person name="Yamashiro T."/>
            <person name="Shiraishi A."/>
            <person name="Satake H."/>
            <person name="Nakayama K."/>
        </authorList>
    </citation>
    <scope>NUCLEOTIDE SEQUENCE</scope>
</reference>
<keyword evidence="1" id="KW-0812">Transmembrane</keyword>
<keyword evidence="1" id="KW-1133">Transmembrane helix</keyword>
<dbReference type="PANTHER" id="PTHR34128:SF2">
    <property type="entry name" value="CYTOCHROME C-TYPE BIOGENESIS PROTEIN CCME HOMOLOG, MITOCHONDRIAL"/>
    <property type="match status" value="1"/>
</dbReference>
<keyword evidence="1" id="KW-0472">Membrane</keyword>
<evidence type="ECO:0000313" key="2">
    <source>
        <dbReference type="EMBL" id="GEU36947.1"/>
    </source>
</evidence>
<dbReference type="GO" id="GO:0017004">
    <property type="term" value="P:cytochrome complex assembly"/>
    <property type="evidence" value="ECO:0007669"/>
    <property type="project" value="InterPro"/>
</dbReference>
<name>A0A6L2JK38_TANCI</name>
<dbReference type="AlphaFoldDB" id="A0A6L2JK38"/>
<accession>A0A6L2JK38</accession>
<protein>
    <submittedName>
        <fullName evidence="2">Cytochrome c-type biogenesis protein CcmE/CycJ</fullName>
    </submittedName>
</protein>
<dbReference type="PANTHER" id="PTHR34128">
    <property type="entry name" value="CYTOCHROME C-TYPE BIOGENESIS PROTEIN CCME HOMOLOG, MITOCHONDRIAL"/>
    <property type="match status" value="1"/>
</dbReference>
<dbReference type="EMBL" id="BKCJ010000869">
    <property type="protein sequence ID" value="GEU36947.1"/>
    <property type="molecule type" value="Genomic_DNA"/>
</dbReference>
<dbReference type="GO" id="GO:0020037">
    <property type="term" value="F:heme binding"/>
    <property type="evidence" value="ECO:0007669"/>
    <property type="project" value="InterPro"/>
</dbReference>
<dbReference type="GO" id="GO:0017003">
    <property type="term" value="P:protein-heme linkage"/>
    <property type="evidence" value="ECO:0007669"/>
    <property type="project" value="InterPro"/>
</dbReference>